<comment type="catalytic activity">
    <reaction evidence="5">
        <text>a 1-acyl-sn-glycero-3-phosphate + an acyl-CoA = a 1,2-diacyl-sn-glycero-3-phosphate + CoA</text>
        <dbReference type="Rhea" id="RHEA:19709"/>
        <dbReference type="ChEBI" id="CHEBI:57287"/>
        <dbReference type="ChEBI" id="CHEBI:57970"/>
        <dbReference type="ChEBI" id="CHEBI:58342"/>
        <dbReference type="ChEBI" id="CHEBI:58608"/>
        <dbReference type="EC" id="2.3.1.51"/>
    </reaction>
</comment>
<feature type="transmembrane region" description="Helical" evidence="6">
    <location>
        <begin position="151"/>
        <end position="168"/>
    </location>
</feature>
<keyword evidence="5" id="KW-0444">Lipid biosynthesis</keyword>
<keyword evidence="6" id="KW-1133">Transmembrane helix</keyword>
<dbReference type="EC" id="2.3.1.51" evidence="5"/>
<comment type="caution">
    <text evidence="8">The sequence shown here is derived from an EMBL/GenBank/DDBJ whole genome shotgun (WGS) entry which is preliminary data.</text>
</comment>
<dbReference type="InterPro" id="IPR002123">
    <property type="entry name" value="Plipid/glycerol_acylTrfase"/>
</dbReference>
<comment type="domain">
    <text evidence="5">The HXXXXD motif is essential for acyltransferase activity and may constitute the binding site for the phosphate moiety of the glycerol-3-phosphate.</text>
</comment>
<dbReference type="GO" id="GO:0005783">
    <property type="term" value="C:endoplasmic reticulum"/>
    <property type="evidence" value="ECO:0007669"/>
    <property type="project" value="TreeGrafter"/>
</dbReference>
<dbReference type="EMBL" id="JAWJWE010000004">
    <property type="protein sequence ID" value="KAK6636963.1"/>
    <property type="molecule type" value="Genomic_DNA"/>
</dbReference>
<keyword evidence="5" id="KW-1208">Phospholipid metabolism</keyword>
<dbReference type="GO" id="GO:0016020">
    <property type="term" value="C:membrane"/>
    <property type="evidence" value="ECO:0007669"/>
    <property type="project" value="InterPro"/>
</dbReference>
<keyword evidence="4 5" id="KW-0012">Acyltransferase</keyword>
<feature type="transmembrane region" description="Helical" evidence="6">
    <location>
        <begin position="58"/>
        <end position="78"/>
    </location>
</feature>
<evidence type="ECO:0000313" key="9">
    <source>
        <dbReference type="Proteomes" id="UP001372834"/>
    </source>
</evidence>
<dbReference type="GO" id="GO:0006654">
    <property type="term" value="P:phosphatidic acid biosynthetic process"/>
    <property type="evidence" value="ECO:0007669"/>
    <property type="project" value="TreeGrafter"/>
</dbReference>
<feature type="transmembrane region" description="Helical" evidence="6">
    <location>
        <begin position="24"/>
        <end position="46"/>
    </location>
</feature>
<dbReference type="PANTHER" id="PTHR10434:SF53">
    <property type="entry name" value="1-ACYL-SN-GLYCEROL-3-PHOSPHATE ACYLTRANSFERASE"/>
    <property type="match status" value="1"/>
</dbReference>
<sequence length="311" mass="35645">MEELSFLSPQNMSSTINKMMLQDLQLWSCAFYLLIFIILIIVFFCDGGRETVTYHGKFLFYYFVVSLSAVGFSLIFVFNAKNVKNCWYAADFLKRLGGLLGIKWEERDMQNMLEGGAIVIANHQSSLDLLGMFQIWRVMGKVTAIAKKELFYIWPFGFCAWLAGVVFIDRTNASKSYNVLKETAKLTQRDETKLFFFPEGTRNAKVNNTKQLLPFKKGAFRLAISTQVPILPVVFSPYYFINSERRHFGQGKVIIKALPAIPTTNLTDSDVEDLMKRAYNAMQGVFHELCAEITATLPDDHYMRKVEETEN</sequence>
<dbReference type="PANTHER" id="PTHR10434">
    <property type="entry name" value="1-ACYL-SN-GLYCEROL-3-PHOSPHATE ACYLTRANSFERASE"/>
    <property type="match status" value="1"/>
</dbReference>
<organism evidence="8 9">
    <name type="scientific">Polyplax serrata</name>
    <name type="common">Common mouse louse</name>
    <dbReference type="NCBI Taxonomy" id="468196"/>
    <lineage>
        <taxon>Eukaryota</taxon>
        <taxon>Metazoa</taxon>
        <taxon>Ecdysozoa</taxon>
        <taxon>Arthropoda</taxon>
        <taxon>Hexapoda</taxon>
        <taxon>Insecta</taxon>
        <taxon>Pterygota</taxon>
        <taxon>Neoptera</taxon>
        <taxon>Paraneoptera</taxon>
        <taxon>Psocodea</taxon>
        <taxon>Troctomorpha</taxon>
        <taxon>Phthiraptera</taxon>
        <taxon>Anoplura</taxon>
        <taxon>Polyplacidae</taxon>
        <taxon>Polyplax</taxon>
    </lineage>
</organism>
<dbReference type="Proteomes" id="UP001372834">
    <property type="component" value="Unassembled WGS sequence"/>
</dbReference>
<keyword evidence="6" id="KW-0812">Transmembrane</keyword>
<accession>A0AAN8P0N6</accession>
<evidence type="ECO:0000256" key="6">
    <source>
        <dbReference type="SAM" id="Phobius"/>
    </source>
</evidence>
<feature type="transmembrane region" description="Helical" evidence="6">
    <location>
        <begin position="219"/>
        <end position="240"/>
    </location>
</feature>
<protein>
    <recommendedName>
        <fullName evidence="5">1-acyl-sn-glycerol-3-phosphate acyltransferase</fullName>
        <ecNumber evidence="5">2.3.1.51</ecNumber>
    </recommendedName>
</protein>
<keyword evidence="3 5" id="KW-0808">Transferase</keyword>
<dbReference type="InterPro" id="IPR004552">
    <property type="entry name" value="AGP_acyltrans"/>
</dbReference>
<gene>
    <name evidence="8" type="ORF">RUM43_010629</name>
</gene>
<evidence type="ECO:0000256" key="2">
    <source>
        <dbReference type="ARBA" id="ARBA00008655"/>
    </source>
</evidence>
<evidence type="ECO:0000256" key="5">
    <source>
        <dbReference type="RuleBase" id="RU361267"/>
    </source>
</evidence>
<reference evidence="8 9" key="1">
    <citation type="submission" date="2023-10" db="EMBL/GenBank/DDBJ databases">
        <title>Genomes of two closely related lineages of the louse Polyplax serrata with different host specificities.</title>
        <authorList>
            <person name="Martinu J."/>
            <person name="Tarabai H."/>
            <person name="Stefka J."/>
            <person name="Hypsa V."/>
        </authorList>
    </citation>
    <scope>NUCLEOTIDE SEQUENCE [LARGE SCALE GENOMIC DNA]</scope>
    <source>
        <strain evidence="8">HR10_N</strain>
    </source>
</reference>
<keyword evidence="5" id="KW-0594">Phospholipid biosynthesis</keyword>
<dbReference type="GO" id="GO:0003841">
    <property type="term" value="F:1-acylglycerol-3-phosphate O-acyltransferase activity"/>
    <property type="evidence" value="ECO:0007669"/>
    <property type="project" value="UniProtKB-UniRule"/>
</dbReference>
<evidence type="ECO:0000259" key="7">
    <source>
        <dbReference type="SMART" id="SM00563"/>
    </source>
</evidence>
<comment type="pathway">
    <text evidence="1">Phospholipid metabolism; CDP-diacylglycerol biosynthesis; CDP-diacylglycerol from sn-glycerol 3-phosphate: step 2/3.</text>
</comment>
<dbReference type="SMART" id="SM00563">
    <property type="entry name" value="PlsC"/>
    <property type="match status" value="1"/>
</dbReference>
<evidence type="ECO:0000256" key="3">
    <source>
        <dbReference type="ARBA" id="ARBA00022679"/>
    </source>
</evidence>
<name>A0AAN8P0N6_POLSC</name>
<evidence type="ECO:0000256" key="4">
    <source>
        <dbReference type="ARBA" id="ARBA00023315"/>
    </source>
</evidence>
<dbReference type="AlphaFoldDB" id="A0AAN8P0N6"/>
<dbReference type="CDD" id="cd07989">
    <property type="entry name" value="LPLAT_AGPAT-like"/>
    <property type="match status" value="1"/>
</dbReference>
<keyword evidence="5" id="KW-0443">Lipid metabolism</keyword>
<dbReference type="SUPFAM" id="SSF69593">
    <property type="entry name" value="Glycerol-3-phosphate (1)-acyltransferase"/>
    <property type="match status" value="1"/>
</dbReference>
<proteinExistence type="inferred from homology"/>
<dbReference type="Pfam" id="PF01553">
    <property type="entry name" value="Acyltransferase"/>
    <property type="match status" value="1"/>
</dbReference>
<comment type="similarity">
    <text evidence="2 5">Belongs to the 1-acyl-sn-glycerol-3-phosphate acyltransferase family.</text>
</comment>
<feature type="domain" description="Phospholipid/glycerol acyltransferase" evidence="7">
    <location>
        <begin position="117"/>
        <end position="238"/>
    </location>
</feature>
<evidence type="ECO:0000256" key="1">
    <source>
        <dbReference type="ARBA" id="ARBA00004728"/>
    </source>
</evidence>
<dbReference type="NCBIfam" id="TIGR00530">
    <property type="entry name" value="AGP_acyltrn"/>
    <property type="match status" value="1"/>
</dbReference>
<evidence type="ECO:0000313" key="8">
    <source>
        <dbReference type="EMBL" id="KAK6636963.1"/>
    </source>
</evidence>
<keyword evidence="6" id="KW-0472">Membrane</keyword>